<protein>
    <submittedName>
        <fullName evidence="1">Uncharacterized protein</fullName>
    </submittedName>
</protein>
<accession>A0A0A8Z7A1</accession>
<organism evidence="1">
    <name type="scientific">Arundo donax</name>
    <name type="common">Giant reed</name>
    <name type="synonym">Donax arundinaceus</name>
    <dbReference type="NCBI Taxonomy" id="35708"/>
    <lineage>
        <taxon>Eukaryota</taxon>
        <taxon>Viridiplantae</taxon>
        <taxon>Streptophyta</taxon>
        <taxon>Embryophyta</taxon>
        <taxon>Tracheophyta</taxon>
        <taxon>Spermatophyta</taxon>
        <taxon>Magnoliopsida</taxon>
        <taxon>Liliopsida</taxon>
        <taxon>Poales</taxon>
        <taxon>Poaceae</taxon>
        <taxon>PACMAD clade</taxon>
        <taxon>Arundinoideae</taxon>
        <taxon>Arundineae</taxon>
        <taxon>Arundo</taxon>
    </lineage>
</organism>
<reference evidence="1" key="2">
    <citation type="journal article" date="2015" name="Data Brief">
        <title>Shoot transcriptome of the giant reed, Arundo donax.</title>
        <authorList>
            <person name="Barrero R.A."/>
            <person name="Guerrero F.D."/>
            <person name="Moolhuijzen P."/>
            <person name="Goolsby J.A."/>
            <person name="Tidwell J."/>
            <person name="Bellgard S.E."/>
            <person name="Bellgard M.I."/>
        </authorList>
    </citation>
    <scope>NUCLEOTIDE SEQUENCE</scope>
    <source>
        <tissue evidence="1">Shoot tissue taken approximately 20 cm above the soil surface</tissue>
    </source>
</reference>
<proteinExistence type="predicted"/>
<sequence length="22" mass="2385">MLSPLQINTYSSSSNCKGNLQV</sequence>
<dbReference type="EMBL" id="GBRH01267148">
    <property type="protein sequence ID" value="JAD30747.1"/>
    <property type="molecule type" value="Transcribed_RNA"/>
</dbReference>
<evidence type="ECO:0000313" key="1">
    <source>
        <dbReference type="EMBL" id="JAD30747.1"/>
    </source>
</evidence>
<dbReference type="AlphaFoldDB" id="A0A0A8Z7A1"/>
<reference evidence="1" key="1">
    <citation type="submission" date="2014-09" db="EMBL/GenBank/DDBJ databases">
        <authorList>
            <person name="Magalhaes I.L.F."/>
            <person name="Oliveira U."/>
            <person name="Santos F.R."/>
            <person name="Vidigal T.H.D.A."/>
            <person name="Brescovit A.D."/>
            <person name="Santos A.J."/>
        </authorList>
    </citation>
    <scope>NUCLEOTIDE SEQUENCE</scope>
    <source>
        <tissue evidence="1">Shoot tissue taken approximately 20 cm above the soil surface</tissue>
    </source>
</reference>
<name>A0A0A8Z7A1_ARUDO</name>